<evidence type="ECO:0000313" key="6">
    <source>
        <dbReference type="EMBL" id="MFM1524520.1"/>
    </source>
</evidence>
<accession>A0ABW9F637</accession>
<evidence type="ECO:0000313" key="7">
    <source>
        <dbReference type="Proteomes" id="UP001629536"/>
    </source>
</evidence>
<dbReference type="Proteomes" id="UP001629536">
    <property type="component" value="Unassembled WGS sequence"/>
</dbReference>
<sequence length="191" mass="22112">MLYKVLKVIVRPVLKILTLYKIENMPENIPSGRVIICANHKSLIDPFFLIMGFKRQIKFIAKKELFKFKPLGCFLKTVGTFPVDRKNNDIDAVKKSIEILKNEDVLGIFPEGTRIKTKQEIKRENFNNGIAMIALRGNSDIIPVEIIGKIGFFTRPKIIFKDIIHIDKFKNLPKKEIYSTIVDEVFNKIYN</sequence>
<keyword evidence="4" id="KW-0443">Lipid metabolism</keyword>
<dbReference type="Pfam" id="PF01553">
    <property type="entry name" value="Acyltransferase"/>
    <property type="match status" value="1"/>
</dbReference>
<comment type="domain">
    <text evidence="4">The HXXXXD motif is essential for acyltransferase activity and may constitute the binding site for the phosphate moiety of the glycerol-3-phosphate.</text>
</comment>
<protein>
    <recommendedName>
        <fullName evidence="4">1-acyl-sn-glycerol-3-phosphate acyltransferase</fullName>
        <ecNumber evidence="4">2.3.1.51</ecNumber>
    </recommendedName>
</protein>
<comment type="caution">
    <text evidence="6">The sequence shown here is derived from an EMBL/GenBank/DDBJ whole genome shotgun (WGS) entry which is preliminary data.</text>
</comment>
<evidence type="ECO:0000256" key="2">
    <source>
        <dbReference type="ARBA" id="ARBA00022679"/>
    </source>
</evidence>
<keyword evidence="7" id="KW-1185">Reference proteome</keyword>
<proteinExistence type="inferred from homology"/>
<feature type="domain" description="Phospholipid/glycerol acyltransferase" evidence="5">
    <location>
        <begin position="34"/>
        <end position="149"/>
    </location>
</feature>
<evidence type="ECO:0000256" key="1">
    <source>
        <dbReference type="ARBA" id="ARBA00008655"/>
    </source>
</evidence>
<name>A0ABW9F637_9FIRM</name>
<evidence type="ECO:0000256" key="3">
    <source>
        <dbReference type="ARBA" id="ARBA00023315"/>
    </source>
</evidence>
<comment type="catalytic activity">
    <reaction evidence="4">
        <text>a 1-acyl-sn-glycero-3-phosphate + an acyl-CoA = a 1,2-diacyl-sn-glycero-3-phosphate + CoA</text>
        <dbReference type="Rhea" id="RHEA:19709"/>
        <dbReference type="ChEBI" id="CHEBI:57287"/>
        <dbReference type="ChEBI" id="CHEBI:57970"/>
        <dbReference type="ChEBI" id="CHEBI:58342"/>
        <dbReference type="ChEBI" id="CHEBI:58608"/>
        <dbReference type="EC" id="2.3.1.51"/>
    </reaction>
</comment>
<dbReference type="PANTHER" id="PTHR10434">
    <property type="entry name" value="1-ACYL-SN-GLYCEROL-3-PHOSPHATE ACYLTRANSFERASE"/>
    <property type="match status" value="1"/>
</dbReference>
<dbReference type="GO" id="GO:0016746">
    <property type="term" value="F:acyltransferase activity"/>
    <property type="evidence" value="ECO:0007669"/>
    <property type="project" value="UniProtKB-KW"/>
</dbReference>
<dbReference type="SUPFAM" id="SSF69593">
    <property type="entry name" value="Glycerol-3-phosphate (1)-acyltransferase"/>
    <property type="match status" value="1"/>
</dbReference>
<dbReference type="EC" id="2.3.1.51" evidence="4"/>
<keyword evidence="4" id="KW-1208">Phospholipid metabolism</keyword>
<evidence type="ECO:0000259" key="5">
    <source>
        <dbReference type="SMART" id="SM00563"/>
    </source>
</evidence>
<reference evidence="6 7" key="1">
    <citation type="journal article" date="2024" name="Front. Microbiol.">
        <title>Pangenomic and biochemical analyses of Helcococcus ovis reveal widespread tetracycline resistance and a novel bacterial species, Helcococcus bovis.</title>
        <authorList>
            <person name="Cunha F."/>
            <person name="Zhai Y."/>
            <person name="Casaro S."/>
            <person name="Jones K.L."/>
            <person name="Hernandez M."/>
            <person name="Bisinotto R.S."/>
            <person name="Kariyawasam S."/>
            <person name="Brown M.B."/>
            <person name="Phillips A."/>
            <person name="Jeong K.C."/>
            <person name="Galvao K.N."/>
        </authorList>
    </citation>
    <scope>NUCLEOTIDE SEQUENCE [LARGE SCALE GENOMIC DNA]</scope>
    <source>
        <strain evidence="6 7">KG197</strain>
    </source>
</reference>
<dbReference type="SMART" id="SM00563">
    <property type="entry name" value="PlsC"/>
    <property type="match status" value="1"/>
</dbReference>
<evidence type="ECO:0000256" key="4">
    <source>
        <dbReference type="RuleBase" id="RU361267"/>
    </source>
</evidence>
<dbReference type="EMBL" id="JBFNFH010000003">
    <property type="protein sequence ID" value="MFM1524520.1"/>
    <property type="molecule type" value="Genomic_DNA"/>
</dbReference>
<keyword evidence="2 4" id="KW-0808">Transferase</keyword>
<keyword evidence="3 4" id="KW-0012">Acyltransferase</keyword>
<organism evidence="6 7">
    <name type="scientific">Helcococcus bovis</name>
    <dbReference type="NCBI Taxonomy" id="3153252"/>
    <lineage>
        <taxon>Bacteria</taxon>
        <taxon>Bacillati</taxon>
        <taxon>Bacillota</taxon>
        <taxon>Tissierellia</taxon>
        <taxon>Tissierellales</taxon>
        <taxon>Peptoniphilaceae</taxon>
        <taxon>Helcococcus</taxon>
    </lineage>
</organism>
<comment type="similarity">
    <text evidence="1 4">Belongs to the 1-acyl-sn-glycerol-3-phosphate acyltransferase family.</text>
</comment>
<dbReference type="CDD" id="cd07989">
    <property type="entry name" value="LPLAT_AGPAT-like"/>
    <property type="match status" value="1"/>
</dbReference>
<keyword evidence="4" id="KW-0594">Phospholipid biosynthesis</keyword>
<keyword evidence="4" id="KW-0444">Lipid biosynthesis</keyword>
<dbReference type="PANTHER" id="PTHR10434:SF11">
    <property type="entry name" value="1-ACYL-SN-GLYCEROL-3-PHOSPHATE ACYLTRANSFERASE"/>
    <property type="match status" value="1"/>
</dbReference>
<dbReference type="RefSeq" id="WP_408126309.1">
    <property type="nucleotide sequence ID" value="NZ_JBFNFH010000003.1"/>
</dbReference>
<dbReference type="NCBIfam" id="TIGR00530">
    <property type="entry name" value="AGP_acyltrn"/>
    <property type="match status" value="1"/>
</dbReference>
<dbReference type="InterPro" id="IPR004552">
    <property type="entry name" value="AGP_acyltrans"/>
</dbReference>
<gene>
    <name evidence="6" type="ORF">ABGF40_02425</name>
</gene>
<dbReference type="InterPro" id="IPR002123">
    <property type="entry name" value="Plipid/glycerol_acylTrfase"/>
</dbReference>